<dbReference type="InterPro" id="IPR010920">
    <property type="entry name" value="LSM_dom_sf"/>
</dbReference>
<evidence type="ECO:0000256" key="9">
    <source>
        <dbReference type="ARBA" id="ARBA00023274"/>
    </source>
</evidence>
<keyword evidence="7" id="KW-0508">mRNA splicing</keyword>
<evidence type="ECO:0000256" key="3">
    <source>
        <dbReference type="ARBA" id="ARBA00022664"/>
    </source>
</evidence>
<dbReference type="PROSITE" id="PS50222">
    <property type="entry name" value="EF_HAND_2"/>
    <property type="match status" value="2"/>
</dbReference>
<dbReference type="GO" id="GO:0005509">
    <property type="term" value="F:calcium ion binding"/>
    <property type="evidence" value="ECO:0007669"/>
    <property type="project" value="InterPro"/>
</dbReference>
<dbReference type="SMART" id="SM00651">
    <property type="entry name" value="Sm"/>
    <property type="match status" value="1"/>
</dbReference>
<dbReference type="FunFam" id="1.10.238.10:FF:000001">
    <property type="entry name" value="Calmodulin 1"/>
    <property type="match status" value="1"/>
</dbReference>
<evidence type="ECO:0000313" key="15">
    <source>
        <dbReference type="EMBL" id="CAD5112608.1"/>
    </source>
</evidence>
<dbReference type="PROSITE" id="PS52002">
    <property type="entry name" value="SM"/>
    <property type="match status" value="1"/>
</dbReference>
<organism evidence="15 16">
    <name type="scientific">Dimorphilus gyrociliatus</name>
    <dbReference type="NCBI Taxonomy" id="2664684"/>
    <lineage>
        <taxon>Eukaryota</taxon>
        <taxon>Metazoa</taxon>
        <taxon>Spiralia</taxon>
        <taxon>Lophotrochozoa</taxon>
        <taxon>Annelida</taxon>
        <taxon>Polychaeta</taxon>
        <taxon>Polychaeta incertae sedis</taxon>
        <taxon>Dinophilidae</taxon>
        <taxon>Dimorphilus</taxon>
    </lineage>
</organism>
<evidence type="ECO:0000256" key="12">
    <source>
        <dbReference type="ARBA" id="ARBA00067759"/>
    </source>
</evidence>
<evidence type="ECO:0000256" key="2">
    <source>
        <dbReference type="ARBA" id="ARBA00006850"/>
    </source>
</evidence>
<dbReference type="InterPro" id="IPR001163">
    <property type="entry name" value="Sm_dom_euk/arc"/>
</dbReference>
<protein>
    <recommendedName>
        <fullName evidence="12">U6 snRNA-associated Sm-like protein LSm5</fullName>
    </recommendedName>
</protein>
<accession>A0A7I8VBA4</accession>
<dbReference type="PANTHER" id="PTHR23048">
    <property type="entry name" value="MYOSIN LIGHT CHAIN 1, 3"/>
    <property type="match status" value="1"/>
</dbReference>
<keyword evidence="4" id="KW-0747">Spliceosome</keyword>
<evidence type="ECO:0000256" key="6">
    <source>
        <dbReference type="ARBA" id="ARBA00022990"/>
    </source>
</evidence>
<dbReference type="InterPro" id="IPR011992">
    <property type="entry name" value="EF-hand-dom_pair"/>
</dbReference>
<evidence type="ECO:0000259" key="14">
    <source>
        <dbReference type="PROSITE" id="PS52002"/>
    </source>
</evidence>
<evidence type="ECO:0000313" key="16">
    <source>
        <dbReference type="Proteomes" id="UP000549394"/>
    </source>
</evidence>
<feature type="domain" description="EF-hand" evidence="13">
    <location>
        <begin position="156"/>
        <end position="191"/>
    </location>
</feature>
<gene>
    <name evidence="15" type="ORF">DGYR_LOCUS1717</name>
</gene>
<dbReference type="GO" id="GO:0006397">
    <property type="term" value="P:mRNA processing"/>
    <property type="evidence" value="ECO:0007669"/>
    <property type="project" value="UniProtKB-KW"/>
</dbReference>
<dbReference type="Pfam" id="PF13499">
    <property type="entry name" value="EF-hand_7"/>
    <property type="match status" value="1"/>
</dbReference>
<keyword evidence="16" id="KW-1185">Reference proteome</keyword>
<keyword evidence="3" id="KW-0507">mRNA processing</keyword>
<evidence type="ECO:0000256" key="1">
    <source>
        <dbReference type="ARBA" id="ARBA00004123"/>
    </source>
</evidence>
<dbReference type="PANTHER" id="PTHR23048:SF49">
    <property type="entry name" value="FI08416P-RELATED"/>
    <property type="match status" value="1"/>
</dbReference>
<comment type="similarity">
    <text evidence="2">Belongs to the snRNP Sm proteins family.</text>
</comment>
<dbReference type="EMBL" id="CAJFCJ010000002">
    <property type="protein sequence ID" value="CAD5112608.1"/>
    <property type="molecule type" value="Genomic_DNA"/>
</dbReference>
<name>A0A7I8VBA4_9ANNE</name>
<dbReference type="GO" id="GO:0003723">
    <property type="term" value="F:RNA binding"/>
    <property type="evidence" value="ECO:0007669"/>
    <property type="project" value="UniProtKB-KW"/>
</dbReference>
<dbReference type="CDD" id="cd01732">
    <property type="entry name" value="LSm5"/>
    <property type="match status" value="1"/>
</dbReference>
<evidence type="ECO:0000256" key="8">
    <source>
        <dbReference type="ARBA" id="ARBA00023242"/>
    </source>
</evidence>
<dbReference type="Gene3D" id="2.30.30.100">
    <property type="match status" value="1"/>
</dbReference>
<dbReference type="InterPro" id="IPR047575">
    <property type="entry name" value="Sm"/>
</dbReference>
<dbReference type="Gene3D" id="1.10.238.10">
    <property type="entry name" value="EF-hand"/>
    <property type="match status" value="2"/>
</dbReference>
<feature type="domain" description="EF-hand" evidence="13">
    <location>
        <begin position="85"/>
        <end position="120"/>
    </location>
</feature>
<evidence type="ECO:0000256" key="11">
    <source>
        <dbReference type="ARBA" id="ARBA00063389"/>
    </source>
</evidence>
<reference evidence="15 16" key="1">
    <citation type="submission" date="2020-08" db="EMBL/GenBank/DDBJ databases">
        <authorList>
            <person name="Hejnol A."/>
        </authorList>
    </citation>
    <scope>NUCLEOTIDE SEQUENCE [LARGE SCALE GENOMIC DNA]</scope>
</reference>
<dbReference type="SMART" id="SM00054">
    <property type="entry name" value="EFh"/>
    <property type="match status" value="2"/>
</dbReference>
<evidence type="ECO:0000256" key="7">
    <source>
        <dbReference type="ARBA" id="ARBA00023187"/>
    </source>
</evidence>
<proteinExistence type="inferred from homology"/>
<dbReference type="GO" id="GO:0005681">
    <property type="term" value="C:spliceosomal complex"/>
    <property type="evidence" value="ECO:0007669"/>
    <property type="project" value="UniProtKB-KW"/>
</dbReference>
<comment type="caution">
    <text evidence="15">The sequence shown here is derived from an EMBL/GenBank/DDBJ whole genome shotgun (WGS) entry which is preliminary data.</text>
</comment>
<dbReference type="Pfam" id="PF01423">
    <property type="entry name" value="LSM"/>
    <property type="match status" value="1"/>
</dbReference>
<dbReference type="OrthoDB" id="5959761at2759"/>
<evidence type="ECO:0000256" key="5">
    <source>
        <dbReference type="ARBA" id="ARBA00022884"/>
    </source>
</evidence>
<comment type="subunit">
    <text evidence="11">Component of the precatalytic spliceosome (spliceosome B complex). Component of the U4/U6-U5 tri-snRNP complex, a building block of the precatalytic spliceosome (spliceosome B complex). The U4/U6-U5 tri-snRNP complex is composed of the U4, U6 and U5 snRNAs and at least PRPF3, PRPF4, PRPF6, PRPF8, PRPF31, SNRNP200, TXNL4A, SNRNP40, SNRPB, SNRPD1, SNRPD2, SNRPD3, SNRPE, SNRPF, SNRPG, DDX23, CD2BP2, PPIH, SNU13, EFTUD2, SART1 and USP39, plus LSM2, LSM3, LSM4, LSM5, LSM6, LSM7 and LSM8. LSM2, LSM3, LSM4, LSM5, LSM6, LSM7 and LSM8 form a heptameric, ring-shaped subcomplex (the LSM2-8 complex) that is part of the U4/U6-U5 tri-snRNP complex and the precatalytic spliceosome.</text>
</comment>
<dbReference type="Proteomes" id="UP000549394">
    <property type="component" value="Unassembled WGS sequence"/>
</dbReference>
<evidence type="ECO:0000256" key="4">
    <source>
        <dbReference type="ARBA" id="ARBA00022728"/>
    </source>
</evidence>
<dbReference type="FunFam" id="2.30.30.100:FF:000003">
    <property type="entry name" value="U6 snRNA-associated Sm-like protein LSm5"/>
    <property type="match status" value="1"/>
</dbReference>
<dbReference type="InterPro" id="IPR002048">
    <property type="entry name" value="EF_hand_dom"/>
</dbReference>
<feature type="domain" description="Sm" evidence="14">
    <location>
        <begin position="11"/>
        <end position="86"/>
    </location>
</feature>
<comment type="subcellular location">
    <subcellularLocation>
        <location evidence="1">Nucleus</location>
    </subcellularLocation>
</comment>
<dbReference type="AlphaFoldDB" id="A0A7I8VBA4"/>
<dbReference type="InterPro" id="IPR033871">
    <property type="entry name" value="LSm5"/>
</dbReference>
<dbReference type="SUPFAM" id="SSF47473">
    <property type="entry name" value="EF-hand"/>
    <property type="match status" value="1"/>
</dbReference>
<dbReference type="SUPFAM" id="SSF50182">
    <property type="entry name" value="Sm-like ribonucleoproteins"/>
    <property type="match status" value="1"/>
</dbReference>
<keyword evidence="9" id="KW-0687">Ribonucleoprotein</keyword>
<evidence type="ECO:0000256" key="10">
    <source>
        <dbReference type="ARBA" id="ARBA00056431"/>
    </source>
</evidence>
<keyword evidence="5" id="KW-0694">RNA-binding</keyword>
<dbReference type="GO" id="GO:0016460">
    <property type="term" value="C:myosin II complex"/>
    <property type="evidence" value="ECO:0007669"/>
    <property type="project" value="TreeGrafter"/>
</dbReference>
<dbReference type="GO" id="GO:0008380">
    <property type="term" value="P:RNA splicing"/>
    <property type="evidence" value="ECO:0007669"/>
    <property type="project" value="UniProtKB-KW"/>
</dbReference>
<keyword evidence="8" id="KW-0539">Nucleus</keyword>
<keyword evidence="6" id="KW-0007">Acetylation</keyword>
<sequence>MTNLANPSQLLPLELVDKCIGSKIHVILKSDREVVGIFLGFDDFVNMVLEDVTEFETTSEGRRVTRLDKILLNGNNIAMAKLTDDQVNEYHEIFLLFDTVGDNKIAGSQLGEVLRAMGQNPTESDVRKCLKDRNIRLSFEQFLPILTGISKTRPHNTLEEFTEGFKVFDKEQNGTISSAELRHLLTHLGDKLSDDEVEQLLMGHEDPQGNVNYENFVRAIVGGGNL</sequence>
<evidence type="ECO:0000259" key="13">
    <source>
        <dbReference type="PROSITE" id="PS50222"/>
    </source>
</evidence>
<comment type="function">
    <text evidence="10">Plays a role in pre-mRNA splicing as component of the U4/U6-U5 tri-snRNP complex that is involved in spliceosome assembly, and as component of the precatalytic spliceosome (spliceosome B complex). The heptameric LSM2-8 complex binds specifically to the 3'-terminal U-tract of U6 snRNA.</text>
</comment>
<dbReference type="InterPro" id="IPR050230">
    <property type="entry name" value="CALM/Myosin/TropC-like"/>
</dbReference>